<proteinExistence type="predicted"/>
<gene>
    <name evidence="2" type="ORF">DYY88_13325</name>
</gene>
<sequence>MQVEELKQKLEALSDEDLQQVATFITLLELRQHRAVSPTPFWQRASYAERAKELKQWSANLSNGQGPSLPDSAFDRATIYD</sequence>
<keyword evidence="3" id="KW-1185">Reference proteome</keyword>
<feature type="region of interest" description="Disordered" evidence="1">
    <location>
        <begin position="58"/>
        <end position="81"/>
    </location>
</feature>
<evidence type="ECO:0000313" key="2">
    <source>
        <dbReference type="EMBL" id="RZM79678.1"/>
    </source>
</evidence>
<dbReference type="Proteomes" id="UP000292459">
    <property type="component" value="Unassembled WGS sequence"/>
</dbReference>
<name>A0A4Q7EAN1_9CYAN</name>
<dbReference type="AlphaFoldDB" id="A0A4Q7EAN1"/>
<organism evidence="2 3">
    <name type="scientific">Leptolyngbya iicbica LK</name>
    <dbReference type="NCBI Taxonomy" id="2294035"/>
    <lineage>
        <taxon>Bacteria</taxon>
        <taxon>Bacillati</taxon>
        <taxon>Cyanobacteriota</taxon>
        <taxon>Cyanophyceae</taxon>
        <taxon>Leptolyngbyales</taxon>
        <taxon>Leptolyngbyaceae</taxon>
        <taxon>Leptolyngbya group</taxon>
        <taxon>Leptolyngbya</taxon>
        <taxon>Leptolyngbya iicbica</taxon>
    </lineage>
</organism>
<evidence type="ECO:0000313" key="3">
    <source>
        <dbReference type="Proteomes" id="UP000292459"/>
    </source>
</evidence>
<comment type="caution">
    <text evidence="2">The sequence shown here is derived from an EMBL/GenBank/DDBJ whole genome shotgun (WGS) entry which is preliminary data.</text>
</comment>
<protein>
    <recommendedName>
        <fullName evidence="4">DUF2281 domain-containing protein</fullName>
    </recommendedName>
</protein>
<evidence type="ECO:0008006" key="4">
    <source>
        <dbReference type="Google" id="ProtNLM"/>
    </source>
</evidence>
<accession>A0A4Q7EAN1</accession>
<dbReference type="OrthoDB" id="463809at2"/>
<evidence type="ECO:0000256" key="1">
    <source>
        <dbReference type="SAM" id="MobiDB-lite"/>
    </source>
</evidence>
<dbReference type="EMBL" id="QVFV01000002">
    <property type="protein sequence ID" value="RZM79678.1"/>
    <property type="molecule type" value="Genomic_DNA"/>
</dbReference>
<reference evidence="2 3" key="1">
    <citation type="submission" date="2018-11" db="EMBL/GenBank/DDBJ databases">
        <title>Whole genome sequencing of an environmental sample.</title>
        <authorList>
            <person name="Sarangi A.N."/>
            <person name="Singh D."/>
            <person name="Tripathy S."/>
        </authorList>
    </citation>
    <scope>NUCLEOTIDE SEQUENCE [LARGE SCALE GENOMIC DNA]</scope>
    <source>
        <strain evidence="2 3">Lakshadweep</strain>
    </source>
</reference>
<dbReference type="RefSeq" id="WP_044151263.1">
    <property type="nucleotide sequence ID" value="NZ_QVFV01000002.1"/>
</dbReference>